<name>A0A2U3PRQ4_9BRAD</name>
<evidence type="ECO:0000313" key="2">
    <source>
        <dbReference type="Proteomes" id="UP000246085"/>
    </source>
</evidence>
<dbReference type="EMBL" id="LS398110">
    <property type="protein sequence ID" value="SPP91817.1"/>
    <property type="molecule type" value="Genomic_DNA"/>
</dbReference>
<organism evidence="1 2">
    <name type="scientific">Bradyrhizobium vignae</name>
    <dbReference type="NCBI Taxonomy" id="1549949"/>
    <lineage>
        <taxon>Bacteria</taxon>
        <taxon>Pseudomonadati</taxon>
        <taxon>Pseudomonadota</taxon>
        <taxon>Alphaproteobacteria</taxon>
        <taxon>Hyphomicrobiales</taxon>
        <taxon>Nitrobacteraceae</taxon>
        <taxon>Bradyrhizobium</taxon>
    </lineage>
</organism>
<gene>
    <name evidence="1" type="ORF">BRAD3257_0658</name>
</gene>
<protein>
    <submittedName>
        <fullName evidence="1">Uncharacterized protein</fullName>
    </submittedName>
</protein>
<evidence type="ECO:0000313" key="1">
    <source>
        <dbReference type="EMBL" id="SPP91817.1"/>
    </source>
</evidence>
<accession>A0A2U3PRQ4</accession>
<dbReference type="KEGG" id="bvz:BRAD3257_0658"/>
<dbReference type="AlphaFoldDB" id="A0A2U3PRQ4"/>
<sequence>MLEASRAAQFADSCDLATSFSFLTTIVSDVAQDWFSLERRASRYGDVGAEAIFPRSEPLIGGRNGYFVIREERLSD</sequence>
<proteinExistence type="predicted"/>
<dbReference type="Proteomes" id="UP000246085">
    <property type="component" value="Chromosome BRAD3257"/>
</dbReference>
<reference evidence="1 2" key="1">
    <citation type="submission" date="2018-03" db="EMBL/GenBank/DDBJ databases">
        <authorList>
            <person name="Gully D."/>
        </authorList>
    </citation>
    <scope>NUCLEOTIDE SEQUENCE [LARGE SCALE GENOMIC DNA]</scope>
    <source>
        <strain evidence="1">ORS3257</strain>
    </source>
</reference>